<dbReference type="RefSeq" id="WP_062744571.1">
    <property type="nucleotide sequence ID" value="NZ_CP022725.1"/>
</dbReference>
<proteinExistence type="predicted"/>
<evidence type="ECO:0000313" key="5">
    <source>
        <dbReference type="Proteomes" id="UP000661012"/>
    </source>
</evidence>
<keyword evidence="5" id="KW-1185">Reference proteome</keyword>
<dbReference type="OrthoDB" id="1164519at2"/>
<keyword evidence="1" id="KW-0732">Signal</keyword>
<dbReference type="KEGG" id="epe:CI789_01150"/>
<dbReference type="Pfam" id="PF13265">
    <property type="entry name" value="DUF4056"/>
    <property type="match status" value="1"/>
</dbReference>
<dbReference type="STRING" id="1219360.GCA_001571305_02113"/>
<evidence type="ECO:0000313" key="4">
    <source>
        <dbReference type="Proteomes" id="UP000306393"/>
    </source>
</evidence>
<feature type="chain" id="PRO_5030083773" evidence="1">
    <location>
        <begin position="22"/>
        <end position="380"/>
    </location>
</feature>
<evidence type="ECO:0000313" key="3">
    <source>
        <dbReference type="EMBL" id="TKJ93884.1"/>
    </source>
</evidence>
<dbReference type="EMBL" id="JACYNN010000005">
    <property type="protein sequence ID" value="MBD8106634.1"/>
    <property type="molecule type" value="Genomic_DNA"/>
</dbReference>
<dbReference type="GeneID" id="67475553"/>
<gene>
    <name evidence="3" type="ORF">EpCFBP13511_04800</name>
    <name evidence="2" type="ORF">IFT93_09395</name>
</gene>
<dbReference type="AlphaFoldDB" id="A0A3S7RZS9"/>
<evidence type="ECO:0000313" key="2">
    <source>
        <dbReference type="EMBL" id="MBD8106634.1"/>
    </source>
</evidence>
<reference evidence="3 4" key="1">
    <citation type="journal article" date="2019" name="Sci. Rep.">
        <title>Differences in resource use lead to coexistence of seed-transmitted microbial populations.</title>
        <authorList>
            <person name="Torres-Cortes G."/>
            <person name="Garcia B.J."/>
            <person name="Compant S."/>
            <person name="Rezki S."/>
            <person name="Jones P."/>
            <person name="Preveaux A."/>
            <person name="Briand M."/>
            <person name="Roulet A."/>
            <person name="Bouchez O."/>
            <person name="Jacobson D."/>
            <person name="Barret M."/>
        </authorList>
    </citation>
    <scope>NUCLEOTIDE SEQUENCE [LARGE SCALE GENOMIC DNA]</scope>
    <source>
        <strain evidence="3 4">CFBP13511</strain>
    </source>
</reference>
<name>A0A3S7RZS9_9GAMM</name>
<reference evidence="2 5" key="2">
    <citation type="journal article" date="2020" name="FEMS Microbiol. Ecol.">
        <title>Temporal dynamics of bacterial communities during seed development and maturation.</title>
        <authorList>
            <person name="Chesneau G."/>
            <person name="Torres-Cortes G."/>
            <person name="Briand M."/>
            <person name="Darrasse A."/>
            <person name="Preveaux A."/>
            <person name="Marais C."/>
            <person name="Jacques M.A."/>
            <person name="Shade A."/>
            <person name="Barret M."/>
        </authorList>
    </citation>
    <scope>NUCLEOTIDE SEQUENCE [LARGE SCALE GENOMIC DNA]</scope>
    <source>
        <strain evidence="2 5">CFBP13732</strain>
    </source>
</reference>
<sequence length="380" mass="42544">MKKKWMLLILVLNACQVPAPAAPALTPEDLKQPAPLATQVWPTLPTLPPPDGLRPCCAFGYDVQAKFLGIPVPFIQFGNVVAPDNTGKHHYNDSWESIIMTLTGMNSEHDGIVYTRRGGFIDLAHVRDTADNTLWLFTRILPQLGQAGTLTLPDELGQRIIRLGHYTPPDDALDRYNLAIRLAAHLAFQLAVWHEVAQWYGFESVPGYSEGVSAFSPEDLYSNLLGARIATDLLSHGGGSSLKQYEASMARMIPQALAQLLAVSPRETRFHFDMVDGTWWNSRCRLPDKFLVLRRNYSTLDRRLPTRPADSVPELWLTLPDHFHQQPLSGFARLEIWPGKNMVNLPTPQLMYQYGDFALLAQQAEQADRSHLAVKGDACR</sequence>
<dbReference type="InterPro" id="IPR025130">
    <property type="entry name" value="DUF4056"/>
</dbReference>
<organism evidence="3 4">
    <name type="scientific">Erwinia persicina</name>
    <dbReference type="NCBI Taxonomy" id="55211"/>
    <lineage>
        <taxon>Bacteria</taxon>
        <taxon>Pseudomonadati</taxon>
        <taxon>Pseudomonadota</taxon>
        <taxon>Gammaproteobacteria</taxon>
        <taxon>Enterobacterales</taxon>
        <taxon>Erwiniaceae</taxon>
        <taxon>Erwinia</taxon>
    </lineage>
</organism>
<comment type="caution">
    <text evidence="3">The sequence shown here is derived from an EMBL/GenBank/DDBJ whole genome shotgun (WGS) entry which is preliminary data.</text>
</comment>
<dbReference type="EMBL" id="QGAC01000003">
    <property type="protein sequence ID" value="TKJ93884.1"/>
    <property type="molecule type" value="Genomic_DNA"/>
</dbReference>
<protein>
    <submittedName>
        <fullName evidence="3">DUF4056 domain-containing protein</fullName>
    </submittedName>
</protein>
<feature type="signal peptide" evidence="1">
    <location>
        <begin position="1"/>
        <end position="21"/>
    </location>
</feature>
<dbReference type="Proteomes" id="UP000306393">
    <property type="component" value="Unassembled WGS sequence"/>
</dbReference>
<dbReference type="Proteomes" id="UP000661012">
    <property type="component" value="Unassembled WGS sequence"/>
</dbReference>
<accession>A0A3S7RZS9</accession>
<evidence type="ECO:0000256" key="1">
    <source>
        <dbReference type="SAM" id="SignalP"/>
    </source>
</evidence>